<evidence type="ECO:0000313" key="2">
    <source>
        <dbReference type="Proteomes" id="UP000233469"/>
    </source>
</evidence>
<dbReference type="EMBL" id="LLXL01000743">
    <property type="protein sequence ID" value="PKK69289.1"/>
    <property type="molecule type" value="Genomic_DNA"/>
</dbReference>
<dbReference type="InterPro" id="IPR021109">
    <property type="entry name" value="Peptidase_aspartic_dom_sf"/>
</dbReference>
<dbReference type="VEuPathDB" id="FungiDB:RhiirFUN_000514"/>
<organism evidence="1 2">
    <name type="scientific">Rhizophagus irregularis</name>
    <dbReference type="NCBI Taxonomy" id="588596"/>
    <lineage>
        <taxon>Eukaryota</taxon>
        <taxon>Fungi</taxon>
        <taxon>Fungi incertae sedis</taxon>
        <taxon>Mucoromycota</taxon>
        <taxon>Glomeromycotina</taxon>
        <taxon>Glomeromycetes</taxon>
        <taxon>Glomerales</taxon>
        <taxon>Glomeraceae</taxon>
        <taxon>Rhizophagus</taxon>
    </lineage>
</organism>
<accession>A0A2N1N612</accession>
<dbReference type="Gene3D" id="2.40.70.10">
    <property type="entry name" value="Acid Proteases"/>
    <property type="match status" value="1"/>
</dbReference>
<name>A0A2N1N612_9GLOM</name>
<gene>
    <name evidence="1" type="ORF">RhiirC2_850828</name>
</gene>
<dbReference type="VEuPathDB" id="FungiDB:RhiirA1_504871"/>
<proteinExistence type="predicted"/>
<dbReference type="AlphaFoldDB" id="A0A2N1N612"/>
<comment type="caution">
    <text evidence="1">The sequence shown here is derived from an EMBL/GenBank/DDBJ whole genome shotgun (WGS) entry which is preliminary data.</text>
</comment>
<evidence type="ECO:0000313" key="1">
    <source>
        <dbReference type="EMBL" id="PKK69289.1"/>
    </source>
</evidence>
<dbReference type="VEuPathDB" id="FungiDB:RhiirA1_474923"/>
<protein>
    <submittedName>
        <fullName evidence="1">Uncharacterized protein</fullName>
    </submittedName>
</protein>
<sequence length="457" mass="50658">MGYLDTINLNPYAITGPPESWKRAMGILRSCMASEAGEWFDREITGKNWKLSGITSRGGANLATFVALVIPEGAGGPNAGTYVNGSKAQAYATDPVNALATIRATFIPTHDLIGGDEAWGRAGACPTDRAASATADAGVAANNNHPIVFPGIKPNQALYWLRTQFPTVIDKKKLIRFNSLYQENEPVDAFYRTVKRAGKLLKLTDDLIIEQFFRGLLADNIFEAKRFHNLNPDDLVKHLRNLEQRNAEMRLGKSTPAKAVTKNDLLSLLRSADFRKLLREILQEEMMSARKVTEISDDLAEEEQEEDIRKDDPMDIDIARLENTKDLLALDGEVNGIAIQCLADTCANTSFIQRKAAEELGLNIDKSITHNISGAPETGRTFGMVKGVSIKLTPECIITEDLAVLSNYKYREIGLSQTCLKRYNYDVHESREHVALTCDEKNVFILIVPDVNRGDKK</sequence>
<dbReference type="Pfam" id="PF13650">
    <property type="entry name" value="Asp_protease_2"/>
    <property type="match status" value="1"/>
</dbReference>
<reference evidence="1 2" key="1">
    <citation type="submission" date="2016-04" db="EMBL/GenBank/DDBJ databases">
        <title>Genome analyses suggest a sexual origin of heterokaryosis in a supposedly ancient asexual fungus.</title>
        <authorList>
            <person name="Ropars J."/>
            <person name="Sedzielewska K."/>
            <person name="Noel J."/>
            <person name="Charron P."/>
            <person name="Farinelli L."/>
            <person name="Marton T."/>
            <person name="Kruger M."/>
            <person name="Pelin A."/>
            <person name="Brachmann A."/>
            <person name="Corradi N."/>
        </authorList>
    </citation>
    <scope>NUCLEOTIDE SEQUENCE [LARGE SCALE GENOMIC DNA]</scope>
    <source>
        <strain evidence="1 2">C2</strain>
    </source>
</reference>
<reference evidence="1 2" key="2">
    <citation type="submission" date="2017-10" db="EMBL/GenBank/DDBJ databases">
        <title>Extensive intraspecific genome diversity in a model arbuscular mycorrhizal fungus.</title>
        <authorList>
            <person name="Chen E.C.H."/>
            <person name="Morin E."/>
            <person name="Baudet D."/>
            <person name="Noel J."/>
            <person name="Ndikumana S."/>
            <person name="Charron P."/>
            <person name="St-Onge C."/>
            <person name="Giorgi J."/>
            <person name="Grigoriev I.V."/>
            <person name="Roux C."/>
            <person name="Martin F.M."/>
            <person name="Corradi N."/>
        </authorList>
    </citation>
    <scope>NUCLEOTIDE SEQUENCE [LARGE SCALE GENOMIC DNA]</scope>
    <source>
        <strain evidence="1 2">C2</strain>
    </source>
</reference>
<dbReference type="Proteomes" id="UP000233469">
    <property type="component" value="Unassembled WGS sequence"/>
</dbReference>